<feature type="region of interest" description="Disordered" evidence="1">
    <location>
        <begin position="244"/>
        <end position="269"/>
    </location>
</feature>
<sequence>MTFGVLLAAYAGYVRVFAIIAAGVGPAAARPTPFPRRESSTQVEATETAKRAFGPKHWSANSALPVRYYNHERGYWMYAEEYDRLNEGKQLRLRRFAIVMKSRDGKALKTATSNEAIVDLDQPLLSTANKAGTAMKVVHARMEGNVQLRDDKGTPLSTIDDLVIGPMPYVEFDEPSLQIRSVSDVVIQDRDMRITGFDLLIQLRPKDENAPSSAAGSFDAKTAYLRKNVHISLNDVGRSGILPGKAEPGSAVISAQPQGPGQGEEEERTPLDVRCAGEMRVELPQARKAVLVGPPAPPLPTLIFFARDVVVTRGRAAQPGQPNPKPDQLDCDALRLTMVPKPKTTPEPKPESANANATDETGEPAPSATGAGTEMALREALATGHAVWLQSPGQGITARCNELIHKKLSPEQADETYLRGDSKTKLWVEKVETAVTDGPNKGKAGSVTTIRTIDATIFEDGKGSENATIVARGPGLLETRPGRDKPVERKAIWQDHLVMKTTFEDGSNQPTKTVTLTGMPEFIDVEPQTSLNAEKEIVVWLTPKPKPKTEPTAAPGKPDPAAPGGAAESFQIDKLKATGNVHLVSPGKDMNARNLLETKFVVPAPTAKDPAKPANSSDGAAPGTIEGAKVAPAPAPAPAETDEKTAPKDKPAEPGVSVSADRIWAVILTKPDDATNPKAGAKSGASENPRGEIQMVRLRGGVSFHQDAEVDKKQGTDVTGEAVDVTNQGNGKMKFVVQNLIDMDKATATEKSMVPHAKVATEEMTITGPQIGLDQAEDFAWVKGAGTLTQMAPRGLLTDKGVGGKDATDADAAPKGKEQAKAGDDANKRPLTISWKSKMEFEGRPRDVNLRGTPVAVARFSDDVRAVMEDAQLACHKRMDVYMDKQVSLARPKGTAKEPVQGEEPEPRPQISLLDCFENVVIESRKTDPNTRVLLQKQRIEGARVTYDKLTGNFHVPGKGKVSLWNREDNAENPLSAPSTPSTAARRPIKPAANPAGPIPVQRTPPVIGHNASQIPPATATTGGTAGRAKPAALLPLKVTVITFDTEMTGRYVAGKDGDTTETRWASFLGDVQTIHATVANEHTQVNFDRPPDDYVLLNSQQLNVSSTPTPGKSTAARNNLIAVNEAQARTRSQTIKADVITYDSQKELFYAYAEEGRPVILIEQSSTGQPTTSARGQAMKYNRLTGESQLMTPMSAMEFIQAKTGIRPGPAGEAKLKTPKTPRVGPGLKIPVPSQTERKGMTGR</sequence>
<dbReference type="AlphaFoldDB" id="L0D7D4"/>
<feature type="compositionally biased region" description="Basic and acidic residues" evidence="1">
    <location>
        <begin position="641"/>
        <end position="652"/>
    </location>
</feature>
<feature type="region of interest" description="Disordered" evidence="1">
    <location>
        <begin position="1207"/>
        <end position="1245"/>
    </location>
</feature>
<dbReference type="HOGENOM" id="CLU_266261_0_0_0"/>
<evidence type="ECO:0000313" key="2">
    <source>
        <dbReference type="EMBL" id="AGA24775.1"/>
    </source>
</evidence>
<protein>
    <submittedName>
        <fullName evidence="2">Uncharacterized protein</fullName>
    </submittedName>
</protein>
<dbReference type="KEGG" id="saci:Sinac_0332"/>
<name>L0D7D4_SINAD</name>
<gene>
    <name evidence="2" type="ordered locus">Sinac_0332</name>
</gene>
<feature type="region of interest" description="Disordered" evidence="1">
    <location>
        <begin position="967"/>
        <end position="1027"/>
    </location>
</feature>
<evidence type="ECO:0000313" key="3">
    <source>
        <dbReference type="Proteomes" id="UP000010798"/>
    </source>
</evidence>
<dbReference type="PANTHER" id="PTHR48148">
    <property type="entry name" value="KERATINOCYTE PROLINE-RICH PROTEIN"/>
    <property type="match status" value="1"/>
</dbReference>
<keyword evidence="3" id="KW-1185">Reference proteome</keyword>
<accession>L0D7D4</accession>
<feature type="region of interest" description="Disordered" evidence="1">
    <location>
        <begin position="799"/>
        <end position="830"/>
    </location>
</feature>
<dbReference type="EMBL" id="CP003364">
    <property type="protein sequence ID" value="AGA24775.1"/>
    <property type="molecule type" value="Genomic_DNA"/>
</dbReference>
<dbReference type="Proteomes" id="UP000010798">
    <property type="component" value="Chromosome"/>
</dbReference>
<feature type="compositionally biased region" description="Low complexity" evidence="1">
    <location>
        <begin position="604"/>
        <end position="614"/>
    </location>
</feature>
<feature type="region of interest" description="Disordered" evidence="1">
    <location>
        <begin position="339"/>
        <end position="370"/>
    </location>
</feature>
<organism evidence="2 3">
    <name type="scientific">Singulisphaera acidiphila (strain ATCC BAA-1392 / DSM 18658 / VKM B-2454 / MOB10)</name>
    <dbReference type="NCBI Taxonomy" id="886293"/>
    <lineage>
        <taxon>Bacteria</taxon>
        <taxon>Pseudomonadati</taxon>
        <taxon>Planctomycetota</taxon>
        <taxon>Planctomycetia</taxon>
        <taxon>Isosphaerales</taxon>
        <taxon>Isosphaeraceae</taxon>
        <taxon>Singulisphaera</taxon>
    </lineage>
</organism>
<feature type="compositionally biased region" description="Low complexity" evidence="1">
    <location>
        <begin position="1016"/>
        <end position="1027"/>
    </location>
</feature>
<feature type="region of interest" description="Disordered" evidence="1">
    <location>
        <begin position="542"/>
        <end position="566"/>
    </location>
</feature>
<feature type="compositionally biased region" description="Basic and acidic residues" evidence="1">
    <location>
        <begin position="802"/>
        <end position="828"/>
    </location>
</feature>
<dbReference type="STRING" id="886293.Sinac_0332"/>
<dbReference type="eggNOG" id="COG1595">
    <property type="taxonomic scope" value="Bacteria"/>
</dbReference>
<proteinExistence type="predicted"/>
<reference evidence="2 3" key="1">
    <citation type="submission" date="2012-02" db="EMBL/GenBank/DDBJ databases">
        <title>Complete sequence of chromosome of Singulisphaera acidiphila DSM 18658.</title>
        <authorList>
            <consortium name="US DOE Joint Genome Institute (JGI-PGF)"/>
            <person name="Lucas S."/>
            <person name="Copeland A."/>
            <person name="Lapidus A."/>
            <person name="Glavina del Rio T."/>
            <person name="Dalin E."/>
            <person name="Tice H."/>
            <person name="Bruce D."/>
            <person name="Goodwin L."/>
            <person name="Pitluck S."/>
            <person name="Peters L."/>
            <person name="Ovchinnikova G."/>
            <person name="Chertkov O."/>
            <person name="Kyrpides N."/>
            <person name="Mavromatis K."/>
            <person name="Ivanova N."/>
            <person name="Brettin T."/>
            <person name="Detter J.C."/>
            <person name="Han C."/>
            <person name="Larimer F."/>
            <person name="Land M."/>
            <person name="Hauser L."/>
            <person name="Markowitz V."/>
            <person name="Cheng J.-F."/>
            <person name="Hugenholtz P."/>
            <person name="Woyke T."/>
            <person name="Wu D."/>
            <person name="Tindall B."/>
            <person name="Pomrenke H."/>
            <person name="Brambilla E."/>
            <person name="Klenk H.-P."/>
            <person name="Eisen J.A."/>
        </authorList>
    </citation>
    <scope>NUCLEOTIDE SEQUENCE [LARGE SCALE GENOMIC DNA]</scope>
    <source>
        <strain evidence="3">ATCC BAA-1392 / DSM 18658 / VKM B-2454 / MOB10</strain>
    </source>
</reference>
<feature type="region of interest" description="Disordered" evidence="1">
    <location>
        <begin position="604"/>
        <end position="658"/>
    </location>
</feature>
<evidence type="ECO:0000256" key="1">
    <source>
        <dbReference type="SAM" id="MobiDB-lite"/>
    </source>
</evidence>
<dbReference type="PANTHER" id="PTHR48148:SF3">
    <property type="entry name" value="KERATINOCYTE PROLINE-RICH PROTEIN"/>
    <property type="match status" value="1"/>
</dbReference>